<protein>
    <recommendedName>
        <fullName evidence="2">MADF domain-containing protein</fullName>
    </recommendedName>
</protein>
<dbReference type="EMBL" id="JBBCAQ010000038">
    <property type="protein sequence ID" value="KAK7571804.1"/>
    <property type="molecule type" value="Genomic_DNA"/>
</dbReference>
<dbReference type="GO" id="GO:0006357">
    <property type="term" value="P:regulation of transcription by RNA polymerase II"/>
    <property type="evidence" value="ECO:0007669"/>
    <property type="project" value="TreeGrafter"/>
</dbReference>
<keyword evidence="4" id="KW-1185">Reference proteome</keyword>
<evidence type="ECO:0000259" key="2">
    <source>
        <dbReference type="PROSITE" id="PS51029"/>
    </source>
</evidence>
<evidence type="ECO:0000256" key="1">
    <source>
        <dbReference type="SAM" id="MobiDB-lite"/>
    </source>
</evidence>
<dbReference type="SMART" id="SM00595">
    <property type="entry name" value="MADF"/>
    <property type="match status" value="1"/>
</dbReference>
<name>A0AAN9T6U7_9HEMI</name>
<comment type="caution">
    <text evidence="3">The sequence shown here is derived from an EMBL/GenBank/DDBJ whole genome shotgun (WGS) entry which is preliminary data.</text>
</comment>
<feature type="region of interest" description="Disordered" evidence="1">
    <location>
        <begin position="113"/>
        <end position="132"/>
    </location>
</feature>
<dbReference type="PANTHER" id="PTHR12243">
    <property type="entry name" value="MADF DOMAIN TRANSCRIPTION FACTOR"/>
    <property type="match status" value="1"/>
</dbReference>
<dbReference type="PANTHER" id="PTHR12243:SF67">
    <property type="entry name" value="COREPRESSOR OF PANGOLIN, ISOFORM A-RELATED"/>
    <property type="match status" value="1"/>
</dbReference>
<feature type="compositionally biased region" description="Basic and acidic residues" evidence="1">
    <location>
        <begin position="113"/>
        <end position="129"/>
    </location>
</feature>
<sequence>MFDVEKFIRMVEERPALYDPRSQGYGSRDVKSQCWWEIGSQVCENWDTLNVREKYDKEKELLRKWKAIRDNFVKDIRHNKKLMTGEGIPKRRRYIYHSAMQFLLPIIDDGEDSERPTVDRKANRRESRPRTRIRSTRVKISAITSTTAYKRDDVIRNEEGIIKEEPCIIKEEPCDAVTITTNDIKSISTNFTSVSNVSNVANAPKNNSQNEGNEDIYGNRAFLLSYLPIMDDLPSDLALEARLKITEVFRNICAESVTRRSLHSDSDHDLILPEPLVELVDSPSDNVSLDIDLSN</sequence>
<dbReference type="PROSITE" id="PS51029">
    <property type="entry name" value="MADF"/>
    <property type="match status" value="1"/>
</dbReference>
<dbReference type="InterPro" id="IPR006578">
    <property type="entry name" value="MADF-dom"/>
</dbReference>
<proteinExistence type="predicted"/>
<dbReference type="GO" id="GO:0005634">
    <property type="term" value="C:nucleus"/>
    <property type="evidence" value="ECO:0007669"/>
    <property type="project" value="TreeGrafter"/>
</dbReference>
<feature type="domain" description="MADF" evidence="2">
    <location>
        <begin position="6"/>
        <end position="108"/>
    </location>
</feature>
<gene>
    <name evidence="3" type="ORF">V9T40_014276</name>
</gene>
<dbReference type="InterPro" id="IPR039353">
    <property type="entry name" value="TF_Adf1"/>
</dbReference>
<dbReference type="AlphaFoldDB" id="A0AAN9T6U7"/>
<dbReference type="GO" id="GO:0005667">
    <property type="term" value="C:transcription regulator complex"/>
    <property type="evidence" value="ECO:0007669"/>
    <property type="project" value="TreeGrafter"/>
</dbReference>
<evidence type="ECO:0000313" key="4">
    <source>
        <dbReference type="Proteomes" id="UP001367676"/>
    </source>
</evidence>
<dbReference type="Pfam" id="PF10545">
    <property type="entry name" value="MADF_DNA_bdg"/>
    <property type="match status" value="1"/>
</dbReference>
<reference evidence="3 4" key="1">
    <citation type="submission" date="2024-03" db="EMBL/GenBank/DDBJ databases">
        <title>Adaptation during the transition from Ophiocordyceps entomopathogen to insect associate is accompanied by gene loss and intensified selection.</title>
        <authorList>
            <person name="Ward C.M."/>
            <person name="Onetto C.A."/>
            <person name="Borneman A.R."/>
        </authorList>
    </citation>
    <scope>NUCLEOTIDE SEQUENCE [LARGE SCALE GENOMIC DNA]</scope>
    <source>
        <strain evidence="3">AWRI1</strain>
        <tissue evidence="3">Single Adult Female</tissue>
    </source>
</reference>
<organism evidence="3 4">
    <name type="scientific">Parthenolecanium corni</name>
    <dbReference type="NCBI Taxonomy" id="536013"/>
    <lineage>
        <taxon>Eukaryota</taxon>
        <taxon>Metazoa</taxon>
        <taxon>Ecdysozoa</taxon>
        <taxon>Arthropoda</taxon>
        <taxon>Hexapoda</taxon>
        <taxon>Insecta</taxon>
        <taxon>Pterygota</taxon>
        <taxon>Neoptera</taxon>
        <taxon>Paraneoptera</taxon>
        <taxon>Hemiptera</taxon>
        <taxon>Sternorrhyncha</taxon>
        <taxon>Coccoidea</taxon>
        <taxon>Coccidae</taxon>
        <taxon>Parthenolecanium</taxon>
    </lineage>
</organism>
<accession>A0AAN9T6U7</accession>
<dbReference type="Proteomes" id="UP001367676">
    <property type="component" value="Unassembled WGS sequence"/>
</dbReference>
<evidence type="ECO:0000313" key="3">
    <source>
        <dbReference type="EMBL" id="KAK7571804.1"/>
    </source>
</evidence>